<dbReference type="InterPro" id="IPR050077">
    <property type="entry name" value="LexA_repressor"/>
</dbReference>
<dbReference type="InterPro" id="IPR036286">
    <property type="entry name" value="LexA/Signal_pep-like_sf"/>
</dbReference>
<dbReference type="Gene3D" id="2.10.109.10">
    <property type="entry name" value="Umud Fragment, subunit A"/>
    <property type="match status" value="1"/>
</dbReference>
<dbReference type="Pfam" id="PF00717">
    <property type="entry name" value="Peptidase_S24"/>
    <property type="match status" value="1"/>
</dbReference>
<proteinExistence type="predicted"/>
<name>A0ABW5SY45_9BACL</name>
<feature type="domain" description="HTH cro/C1-type" evidence="1">
    <location>
        <begin position="11"/>
        <end position="65"/>
    </location>
</feature>
<reference evidence="3" key="1">
    <citation type="journal article" date="2019" name="Int. J. Syst. Evol. Microbiol.">
        <title>The Global Catalogue of Microorganisms (GCM) 10K type strain sequencing project: providing services to taxonomists for standard genome sequencing and annotation.</title>
        <authorList>
            <consortium name="The Broad Institute Genomics Platform"/>
            <consortium name="The Broad Institute Genome Sequencing Center for Infectious Disease"/>
            <person name="Wu L."/>
            <person name="Ma J."/>
        </authorList>
    </citation>
    <scope>NUCLEOTIDE SEQUENCE [LARGE SCALE GENOMIC DNA]</scope>
    <source>
        <strain evidence="3">KCTC 33849</strain>
    </source>
</reference>
<dbReference type="InterPro" id="IPR010982">
    <property type="entry name" value="Lambda_DNA-bd_dom_sf"/>
</dbReference>
<dbReference type="CDD" id="cd00093">
    <property type="entry name" value="HTH_XRE"/>
    <property type="match status" value="1"/>
</dbReference>
<dbReference type="PANTHER" id="PTHR33516:SF2">
    <property type="entry name" value="LEXA REPRESSOR-RELATED"/>
    <property type="match status" value="1"/>
</dbReference>
<protein>
    <submittedName>
        <fullName evidence="2">LexA family protein</fullName>
    </submittedName>
</protein>
<evidence type="ECO:0000313" key="3">
    <source>
        <dbReference type="Proteomes" id="UP001597540"/>
    </source>
</evidence>
<dbReference type="PANTHER" id="PTHR33516">
    <property type="entry name" value="LEXA REPRESSOR"/>
    <property type="match status" value="1"/>
</dbReference>
<dbReference type="EMBL" id="JBHUMJ010000017">
    <property type="protein sequence ID" value="MFD2703792.1"/>
    <property type="molecule type" value="Genomic_DNA"/>
</dbReference>
<keyword evidence="3" id="KW-1185">Reference proteome</keyword>
<comment type="caution">
    <text evidence="2">The sequence shown here is derived from an EMBL/GenBank/DDBJ whole genome shotgun (WGS) entry which is preliminary data.</text>
</comment>
<dbReference type="RefSeq" id="WP_379265331.1">
    <property type="nucleotide sequence ID" value="NZ_JBHUMJ010000017.1"/>
</dbReference>
<dbReference type="SUPFAM" id="SSF51306">
    <property type="entry name" value="LexA/Signal peptidase"/>
    <property type="match status" value="1"/>
</dbReference>
<dbReference type="InterPro" id="IPR001387">
    <property type="entry name" value="Cro/C1-type_HTH"/>
</dbReference>
<organism evidence="2 3">
    <name type="scientific">Paenibacillus shunpengii</name>
    <dbReference type="NCBI Taxonomy" id="2054424"/>
    <lineage>
        <taxon>Bacteria</taxon>
        <taxon>Bacillati</taxon>
        <taxon>Bacillota</taxon>
        <taxon>Bacilli</taxon>
        <taxon>Bacillales</taxon>
        <taxon>Paenibacillaceae</taxon>
        <taxon>Paenibacillus</taxon>
    </lineage>
</organism>
<accession>A0ABW5SY45</accession>
<dbReference type="InterPro" id="IPR015927">
    <property type="entry name" value="Peptidase_S24_S26A/B/C"/>
</dbReference>
<sequence length="218" mass="24544">MNQPLLMGDRIKELRIKRGFTQNQMAEQLEMNSANFSSYERNKSIPPSDRLAKIADILGTSTDYLTCRINESMPLELIIGQQPTFKHDDNLTPVVGNICAGNGLIADSNVEDYVIYPLPKKQKPDYALKVVGNSMINAGINNGDIVFLKKERWAEYNGQIVAVVTNGEEGSLKRMRWSEGSPLIQLIPENPEYEIKEVFPNEIIVCGVYLGHFRPEEV</sequence>
<dbReference type="SUPFAM" id="SSF47413">
    <property type="entry name" value="lambda repressor-like DNA-binding domains"/>
    <property type="match status" value="1"/>
</dbReference>
<dbReference type="Pfam" id="PF12844">
    <property type="entry name" value="HTH_19"/>
    <property type="match status" value="1"/>
</dbReference>
<dbReference type="Gene3D" id="1.10.260.40">
    <property type="entry name" value="lambda repressor-like DNA-binding domains"/>
    <property type="match status" value="1"/>
</dbReference>
<evidence type="ECO:0000313" key="2">
    <source>
        <dbReference type="EMBL" id="MFD2703792.1"/>
    </source>
</evidence>
<dbReference type="CDD" id="cd06529">
    <property type="entry name" value="S24_LexA-like"/>
    <property type="match status" value="1"/>
</dbReference>
<dbReference type="SMART" id="SM00530">
    <property type="entry name" value="HTH_XRE"/>
    <property type="match status" value="1"/>
</dbReference>
<dbReference type="Proteomes" id="UP001597540">
    <property type="component" value="Unassembled WGS sequence"/>
</dbReference>
<dbReference type="InterPro" id="IPR039418">
    <property type="entry name" value="LexA-like"/>
</dbReference>
<gene>
    <name evidence="2" type="ORF">ACFSVM_25515</name>
</gene>
<evidence type="ECO:0000259" key="1">
    <source>
        <dbReference type="PROSITE" id="PS50943"/>
    </source>
</evidence>
<dbReference type="PROSITE" id="PS50943">
    <property type="entry name" value="HTH_CROC1"/>
    <property type="match status" value="1"/>
</dbReference>